<evidence type="ECO:0000256" key="3">
    <source>
        <dbReference type="ARBA" id="ARBA00022989"/>
    </source>
</evidence>
<name>A0A934VV79_9BACT</name>
<dbReference type="GO" id="GO:0016020">
    <property type="term" value="C:membrane"/>
    <property type="evidence" value="ECO:0007669"/>
    <property type="project" value="UniProtKB-SubCell"/>
</dbReference>
<dbReference type="EMBL" id="JAENIJ010000004">
    <property type="protein sequence ID" value="MBK1881513.1"/>
    <property type="molecule type" value="Genomic_DNA"/>
</dbReference>
<organism evidence="8 9">
    <name type="scientific">Luteolibacter pohnpeiensis</name>
    <dbReference type="NCBI Taxonomy" id="454153"/>
    <lineage>
        <taxon>Bacteria</taxon>
        <taxon>Pseudomonadati</taxon>
        <taxon>Verrucomicrobiota</taxon>
        <taxon>Verrucomicrobiia</taxon>
        <taxon>Verrucomicrobiales</taxon>
        <taxon>Verrucomicrobiaceae</taxon>
        <taxon>Luteolibacter</taxon>
    </lineage>
</organism>
<feature type="domain" description="RDD" evidence="6">
    <location>
        <begin position="84"/>
        <end position="202"/>
    </location>
</feature>
<keyword evidence="9" id="KW-1185">Reference proteome</keyword>
<keyword evidence="2 5" id="KW-0812">Transmembrane</keyword>
<reference evidence="8" key="1">
    <citation type="submission" date="2021-01" db="EMBL/GenBank/DDBJ databases">
        <title>Modified the classification status of verrucomicrobia.</title>
        <authorList>
            <person name="Feng X."/>
        </authorList>
    </citation>
    <scope>NUCLEOTIDE SEQUENCE</scope>
    <source>
        <strain evidence="8">KCTC 22041</strain>
    </source>
</reference>
<comment type="caution">
    <text evidence="8">The sequence shown here is derived from an EMBL/GenBank/DDBJ whole genome shotgun (WGS) entry which is preliminary data.</text>
</comment>
<evidence type="ECO:0000256" key="1">
    <source>
        <dbReference type="ARBA" id="ARBA00004141"/>
    </source>
</evidence>
<evidence type="ECO:0000256" key="5">
    <source>
        <dbReference type="SAM" id="Phobius"/>
    </source>
</evidence>
<gene>
    <name evidence="8" type="ORF">JIN85_03740</name>
</gene>
<keyword evidence="4 5" id="KW-0472">Membrane</keyword>
<feature type="transmembrane region" description="Helical" evidence="5">
    <location>
        <begin position="176"/>
        <end position="200"/>
    </location>
</feature>
<dbReference type="Pfam" id="PF06271">
    <property type="entry name" value="RDD"/>
    <property type="match status" value="1"/>
</dbReference>
<evidence type="ECO:0000259" key="7">
    <source>
        <dbReference type="Pfam" id="PF14237"/>
    </source>
</evidence>
<protein>
    <submittedName>
        <fullName evidence="8">RDD family protein</fullName>
    </submittedName>
</protein>
<dbReference type="InterPro" id="IPR010432">
    <property type="entry name" value="RDD"/>
</dbReference>
<comment type="subcellular location">
    <subcellularLocation>
        <location evidence="1">Membrane</location>
        <topology evidence="1">Multi-pass membrane protein</topology>
    </subcellularLocation>
</comment>
<evidence type="ECO:0000259" key="6">
    <source>
        <dbReference type="Pfam" id="PF06271"/>
    </source>
</evidence>
<proteinExistence type="predicted"/>
<dbReference type="Pfam" id="PF14237">
    <property type="entry name" value="GYF_2"/>
    <property type="match status" value="1"/>
</dbReference>
<evidence type="ECO:0000256" key="4">
    <source>
        <dbReference type="ARBA" id="ARBA00023136"/>
    </source>
</evidence>
<evidence type="ECO:0000313" key="9">
    <source>
        <dbReference type="Proteomes" id="UP000603141"/>
    </source>
</evidence>
<dbReference type="InterPro" id="IPR025640">
    <property type="entry name" value="GYF_2"/>
</dbReference>
<dbReference type="Proteomes" id="UP000603141">
    <property type="component" value="Unassembled WGS sequence"/>
</dbReference>
<dbReference type="RefSeq" id="WP_200267793.1">
    <property type="nucleotide sequence ID" value="NZ_JAENIJ010000004.1"/>
</dbReference>
<feature type="domain" description="GYF" evidence="7">
    <location>
        <begin position="5"/>
        <end position="50"/>
    </location>
</feature>
<accession>A0A934VV79</accession>
<evidence type="ECO:0000313" key="8">
    <source>
        <dbReference type="EMBL" id="MBK1881513.1"/>
    </source>
</evidence>
<keyword evidence="3 5" id="KW-1133">Transmembrane helix</keyword>
<dbReference type="AlphaFoldDB" id="A0A934VV79"/>
<evidence type="ECO:0000256" key="2">
    <source>
        <dbReference type="ARBA" id="ARBA00022692"/>
    </source>
</evidence>
<sequence length="279" mass="32036">MEVWLIRDGEKIGPFHDYEIRRMIDVGELTADSPAWHEGQPAWLKISEIEIFKKEFEPKPVRPEPTETSFPGARRTPPPIPESPKIIRRFWARWLDLKLYDAALWLLLWAAGCDLGNIYNNLWYLIPWYAPWFVLETFLIQKFGTTPGKALLGLRVEDINGSKLSLPNSLNRAMRVYVVGIGFGYSVLMVLCQVLSLFTIQRLGSPIWDFLGGHRIKSKSVGPLRIAVVVLLFIVASQIQFAVYFPAIKDDLIKTFPFLENEIRTNPPWHLPPRNSGDH</sequence>
<feature type="transmembrane region" description="Helical" evidence="5">
    <location>
        <begin position="221"/>
        <end position="245"/>
    </location>
</feature>